<gene>
    <name evidence="2" type="ORF">SBAD_LOCUS9594</name>
</gene>
<evidence type="ECO:0000259" key="1">
    <source>
        <dbReference type="PROSITE" id="PS50060"/>
    </source>
</evidence>
<name>A0A3P8CS51_9BILA</name>
<dbReference type="Gene3D" id="2.60.120.200">
    <property type="match status" value="1"/>
</dbReference>
<dbReference type="Proteomes" id="UP000270296">
    <property type="component" value="Unassembled WGS sequence"/>
</dbReference>
<dbReference type="Pfam" id="PF00629">
    <property type="entry name" value="MAM"/>
    <property type="match status" value="1"/>
</dbReference>
<accession>A0A3P8CS51</accession>
<feature type="domain" description="MAM" evidence="1">
    <location>
        <begin position="28"/>
        <end position="186"/>
    </location>
</feature>
<dbReference type="EMBL" id="UZAM01012915">
    <property type="protein sequence ID" value="VDP24148.1"/>
    <property type="molecule type" value="Genomic_DNA"/>
</dbReference>
<keyword evidence="3" id="KW-1185">Reference proteome</keyword>
<dbReference type="AlphaFoldDB" id="A0A3P8CS51"/>
<sequence>MLEIGSFNKNPIGFLPTPPVFGRTSSEADCIFDGRCAWFNVRGDNFDWDIITEKVNPIMWQQATKTKGTPDGGFAMLSPQTMGDLGYGDLVSLPFYCQQGDGALSFNYWKSGSVQPEICVVLLGQKVPLFCRGIQAEDPLGRYTVPIPGPIQRPYQLVIRGTSQKVGRNNFIAVDNIQYKADVCGSNPMSGDYNMVCQAITCNFRTGTSCNWILNTGGMSGSQFALSNRPIGVANNVLVSPSVLGEYFLGTVIRDPNQPVAVLQSADFKLQKPLVMMLALKRSTWGSEVYVCFDEFFPTLDDCKLLAGPSLSVEEATNVKRIYTAVPAGTEKVFIVAKHPSIGVSGPAAFGIEDIELVDANRRSLCL</sequence>
<dbReference type="SUPFAM" id="SSF49899">
    <property type="entry name" value="Concanavalin A-like lectins/glucanases"/>
    <property type="match status" value="1"/>
</dbReference>
<evidence type="ECO:0000313" key="3">
    <source>
        <dbReference type="Proteomes" id="UP000270296"/>
    </source>
</evidence>
<dbReference type="InterPro" id="IPR013320">
    <property type="entry name" value="ConA-like_dom_sf"/>
</dbReference>
<evidence type="ECO:0000313" key="2">
    <source>
        <dbReference type="EMBL" id="VDP24148.1"/>
    </source>
</evidence>
<dbReference type="OrthoDB" id="198977at2759"/>
<proteinExistence type="predicted"/>
<dbReference type="InterPro" id="IPR000998">
    <property type="entry name" value="MAM_dom"/>
</dbReference>
<protein>
    <recommendedName>
        <fullName evidence="1">MAM domain-containing protein</fullName>
    </recommendedName>
</protein>
<dbReference type="GO" id="GO:0016020">
    <property type="term" value="C:membrane"/>
    <property type="evidence" value="ECO:0007669"/>
    <property type="project" value="InterPro"/>
</dbReference>
<dbReference type="SMART" id="SM00137">
    <property type="entry name" value="MAM"/>
    <property type="match status" value="1"/>
</dbReference>
<organism evidence="2 3">
    <name type="scientific">Soboliphyme baturini</name>
    <dbReference type="NCBI Taxonomy" id="241478"/>
    <lineage>
        <taxon>Eukaryota</taxon>
        <taxon>Metazoa</taxon>
        <taxon>Ecdysozoa</taxon>
        <taxon>Nematoda</taxon>
        <taxon>Enoplea</taxon>
        <taxon>Dorylaimia</taxon>
        <taxon>Dioctophymatida</taxon>
        <taxon>Dioctophymatoidea</taxon>
        <taxon>Soboliphymatidae</taxon>
        <taxon>Soboliphyme</taxon>
    </lineage>
</organism>
<reference evidence="2 3" key="1">
    <citation type="submission" date="2018-11" db="EMBL/GenBank/DDBJ databases">
        <authorList>
            <consortium name="Pathogen Informatics"/>
        </authorList>
    </citation>
    <scope>NUCLEOTIDE SEQUENCE [LARGE SCALE GENOMIC DNA]</scope>
</reference>
<dbReference type="PROSITE" id="PS50060">
    <property type="entry name" value="MAM_2"/>
    <property type="match status" value="1"/>
</dbReference>